<name>T1JXC8_TETUR</name>
<keyword evidence="2" id="KW-1133">Transmembrane helix</keyword>
<feature type="domain" description="Saccharopine dehydrogenase NADP binding" evidence="3">
    <location>
        <begin position="10"/>
        <end position="143"/>
    </location>
</feature>
<sequence>MDGKEYDFTVFGATGYTGKYVFRNLLLWQEIEKVPRRVAIAGRNKVKLESLVKETALQLDKNLDSIGLIIADVENEESLMSMCKKTRVILNACGPYILYGEQVVKACIQKKTHMVDISGEPQYLEGIQLKYHEAARRAGVYIIGSCGYDAIPAEIGTDYLKQKFAPGRLNQVEGFLKSKPGKHGITLNYGSLHSLVETFTYLNQLTEVRQRYQSQLFTKTPPSPKYPIKLKFLPWKNEELGGWCVPLPLSDRDIVSNSQRWFYEYHNEKPVQFEEYIVVPKIYHAIILTLGMLYFNFLIYFNCTRKLLLKYPKFFTIGYFSKEGPTRRQLEDISFTFQCVGKGWNTPCKGDEYDHPPNKTISCLIFGPDPGYETTSRCLIQAGLTVLEESKKMPFEGGCLTPAFAFRNTSLRQRLNRHAVSYEIIG</sequence>
<dbReference type="Proteomes" id="UP000015104">
    <property type="component" value="Unassembled WGS sequence"/>
</dbReference>
<dbReference type="GO" id="GO:0005886">
    <property type="term" value="C:plasma membrane"/>
    <property type="evidence" value="ECO:0007669"/>
    <property type="project" value="TreeGrafter"/>
</dbReference>
<evidence type="ECO:0000313" key="5">
    <source>
        <dbReference type="Proteomes" id="UP000015104"/>
    </source>
</evidence>
<dbReference type="SUPFAM" id="SSF51735">
    <property type="entry name" value="NAD(P)-binding Rossmann-fold domains"/>
    <property type="match status" value="1"/>
</dbReference>
<dbReference type="EMBL" id="CAEY01000824">
    <property type="status" value="NOT_ANNOTATED_CDS"/>
    <property type="molecule type" value="Genomic_DNA"/>
</dbReference>
<dbReference type="Pfam" id="PF03435">
    <property type="entry name" value="Sacchrp_dh_NADP"/>
    <property type="match status" value="1"/>
</dbReference>
<evidence type="ECO:0000259" key="3">
    <source>
        <dbReference type="Pfam" id="PF03435"/>
    </source>
</evidence>
<dbReference type="InterPro" id="IPR036291">
    <property type="entry name" value="NAD(P)-bd_dom_sf"/>
</dbReference>
<proteinExistence type="inferred from homology"/>
<evidence type="ECO:0000256" key="1">
    <source>
        <dbReference type="ARBA" id="ARBA00038048"/>
    </source>
</evidence>
<keyword evidence="2" id="KW-0472">Membrane</keyword>
<comment type="similarity">
    <text evidence="1">Belongs to the saccharopine dehydrogenase family.</text>
</comment>
<dbReference type="GO" id="GO:0005811">
    <property type="term" value="C:lipid droplet"/>
    <property type="evidence" value="ECO:0007669"/>
    <property type="project" value="TreeGrafter"/>
</dbReference>
<dbReference type="KEGG" id="tut:107371754"/>
<protein>
    <recommendedName>
        <fullName evidence="3">Saccharopine dehydrogenase NADP binding domain-containing protein</fullName>
    </recommendedName>
</protein>
<dbReference type="GO" id="GO:0009247">
    <property type="term" value="P:glycolipid biosynthetic process"/>
    <property type="evidence" value="ECO:0007669"/>
    <property type="project" value="TreeGrafter"/>
</dbReference>
<keyword evidence="2" id="KW-0812">Transmembrane</keyword>
<reference evidence="5" key="1">
    <citation type="submission" date="2011-08" db="EMBL/GenBank/DDBJ databases">
        <authorList>
            <person name="Rombauts S."/>
        </authorList>
    </citation>
    <scope>NUCLEOTIDE SEQUENCE</scope>
    <source>
        <strain evidence="5">London</strain>
    </source>
</reference>
<dbReference type="eggNOG" id="KOG2733">
    <property type="taxonomic scope" value="Eukaryota"/>
</dbReference>
<dbReference type="OMA" id="KYSRYCG"/>
<dbReference type="GO" id="GO:0005739">
    <property type="term" value="C:mitochondrion"/>
    <property type="evidence" value="ECO:0007669"/>
    <property type="project" value="TreeGrafter"/>
</dbReference>
<keyword evidence="5" id="KW-1185">Reference proteome</keyword>
<reference evidence="4" key="2">
    <citation type="submission" date="2015-06" db="UniProtKB">
        <authorList>
            <consortium name="EnsemblMetazoa"/>
        </authorList>
    </citation>
    <scope>IDENTIFICATION</scope>
</reference>
<dbReference type="FunFam" id="3.40.50.720:FF:000178">
    <property type="entry name" value="Saccharopine dehydrogenase-like oxidoreductase"/>
    <property type="match status" value="1"/>
</dbReference>
<organism evidence="4 5">
    <name type="scientific">Tetranychus urticae</name>
    <name type="common">Two-spotted spider mite</name>
    <dbReference type="NCBI Taxonomy" id="32264"/>
    <lineage>
        <taxon>Eukaryota</taxon>
        <taxon>Metazoa</taxon>
        <taxon>Ecdysozoa</taxon>
        <taxon>Arthropoda</taxon>
        <taxon>Chelicerata</taxon>
        <taxon>Arachnida</taxon>
        <taxon>Acari</taxon>
        <taxon>Acariformes</taxon>
        <taxon>Trombidiformes</taxon>
        <taxon>Prostigmata</taxon>
        <taxon>Eleutherengona</taxon>
        <taxon>Raphignathae</taxon>
        <taxon>Tetranychoidea</taxon>
        <taxon>Tetranychidae</taxon>
        <taxon>Tetranychus</taxon>
    </lineage>
</organism>
<dbReference type="InterPro" id="IPR051276">
    <property type="entry name" value="Saccharopine_DH-like_oxidrdct"/>
</dbReference>
<dbReference type="InterPro" id="IPR005097">
    <property type="entry name" value="Sacchrp_dh_NADP-bd"/>
</dbReference>
<dbReference type="OrthoDB" id="10268090at2759"/>
<dbReference type="Gene3D" id="3.40.50.720">
    <property type="entry name" value="NAD(P)-binding Rossmann-like Domain"/>
    <property type="match status" value="1"/>
</dbReference>
<evidence type="ECO:0000313" key="4">
    <source>
        <dbReference type="EnsemblMetazoa" id="tetur02g11480.1"/>
    </source>
</evidence>
<evidence type="ECO:0000256" key="2">
    <source>
        <dbReference type="SAM" id="Phobius"/>
    </source>
</evidence>
<dbReference type="EnsemblMetazoa" id="tetur02g11480.1">
    <property type="protein sequence ID" value="tetur02g11480.1"/>
    <property type="gene ID" value="tetur02g11480"/>
</dbReference>
<dbReference type="PANTHER" id="PTHR12286">
    <property type="entry name" value="SACCHAROPINE DEHYDROGENASE-LIKE OXIDOREDUCTASE"/>
    <property type="match status" value="1"/>
</dbReference>
<dbReference type="PANTHER" id="PTHR12286:SF5">
    <property type="entry name" value="SACCHAROPINE DEHYDROGENASE-LIKE OXIDOREDUCTASE"/>
    <property type="match status" value="1"/>
</dbReference>
<dbReference type="HOGENOM" id="CLU_031002_1_0_1"/>
<dbReference type="AlphaFoldDB" id="T1JXC8"/>
<accession>T1JXC8</accession>
<gene>
    <name evidence="4" type="primary">107371754</name>
</gene>
<feature type="transmembrane region" description="Helical" evidence="2">
    <location>
        <begin position="282"/>
        <end position="303"/>
    </location>
</feature>